<gene>
    <name evidence="1" type="ORF">M2B19_08430</name>
</gene>
<evidence type="ECO:0000313" key="2">
    <source>
        <dbReference type="Proteomes" id="UP001228563"/>
    </source>
</evidence>
<dbReference type="AlphaFoldDB" id="A0AAJ6LNU1"/>
<sequence>MRTNYFKYDLYPQNGNALHLPMNTALLDLINNNNQLAVLNGTYYSIHHIHGDVFMFLKANNTDIIKTIDRANHSYQDISAILQANEEIAFASYVVIKPRCIGFSSTVYGPKIGAFATYYDNYFFNLNNNNNLRFEPISKTVTPAQALQFAHMGKINVRLENNSLFAARQLTNFLGVTQLKFDDVESFELIIKPKRSKNIRDTIVPTLTNLPQGVRDLTIAAKQAAGDQAVELHIAASGCIHDIVNARGNIPIYTQMDDNFNNNADLRAAGY</sequence>
<accession>A0AAJ6LNU1</accession>
<reference evidence="1" key="1">
    <citation type="submission" date="2022-04" db="EMBL/GenBank/DDBJ databases">
        <title>Co-occurrence of mcr-9 and blaNDM-1 in multidrug-resistant Enterobacter kobei strain isolated from an infant with urinary infection.</title>
        <authorList>
            <person name="Zeng H."/>
        </authorList>
    </citation>
    <scope>NUCLEOTIDE SEQUENCE</scope>
    <source>
        <strain evidence="1">EC1382</strain>
    </source>
</reference>
<dbReference type="Pfam" id="PF15969">
    <property type="entry name" value="RexA"/>
    <property type="match status" value="1"/>
</dbReference>
<dbReference type="Proteomes" id="UP001228563">
    <property type="component" value="Chromosome"/>
</dbReference>
<name>A0AAJ6LNU1_9ENTR</name>
<organism evidence="1 2">
    <name type="scientific">Enterobacter kobei</name>
    <dbReference type="NCBI Taxonomy" id="208224"/>
    <lineage>
        <taxon>Bacteria</taxon>
        <taxon>Pseudomonadati</taxon>
        <taxon>Pseudomonadota</taxon>
        <taxon>Gammaproteobacteria</taxon>
        <taxon>Enterobacterales</taxon>
        <taxon>Enterobacteriaceae</taxon>
        <taxon>Enterobacter</taxon>
        <taxon>Enterobacter cloacae complex</taxon>
    </lineage>
</organism>
<dbReference type="RefSeq" id="WP_058609118.1">
    <property type="nucleotide sequence ID" value="NZ_CP083862.1"/>
</dbReference>
<dbReference type="EMBL" id="CP096849">
    <property type="protein sequence ID" value="WMT67583.1"/>
    <property type="molecule type" value="Genomic_DNA"/>
</dbReference>
<protein>
    <submittedName>
        <fullName evidence="1">Uncharacterized protein</fullName>
    </submittedName>
</protein>
<dbReference type="InterPro" id="IPR031894">
    <property type="entry name" value="RexA"/>
</dbReference>
<evidence type="ECO:0000313" key="1">
    <source>
        <dbReference type="EMBL" id="WMT67583.1"/>
    </source>
</evidence>
<proteinExistence type="predicted"/>